<feature type="compositionally biased region" description="Low complexity" evidence="5">
    <location>
        <begin position="1048"/>
        <end position="1065"/>
    </location>
</feature>
<feature type="region of interest" description="Disordered" evidence="5">
    <location>
        <begin position="880"/>
        <end position="930"/>
    </location>
</feature>
<dbReference type="SUPFAM" id="SSF48371">
    <property type="entry name" value="ARM repeat"/>
    <property type="match status" value="1"/>
</dbReference>
<dbReference type="GO" id="GO:0006325">
    <property type="term" value="P:chromatin organization"/>
    <property type="evidence" value="ECO:0007669"/>
    <property type="project" value="UniProtKB-KW"/>
</dbReference>
<feature type="region of interest" description="Disordered" evidence="5">
    <location>
        <begin position="805"/>
        <end position="828"/>
    </location>
</feature>
<keyword evidence="1" id="KW-0156">Chromatin regulator</keyword>
<dbReference type="SMART" id="SM00355">
    <property type="entry name" value="ZnF_C2H2"/>
    <property type="match status" value="2"/>
</dbReference>
<feature type="region of interest" description="Disordered" evidence="5">
    <location>
        <begin position="655"/>
        <end position="677"/>
    </location>
</feature>
<feature type="compositionally biased region" description="Low complexity" evidence="5">
    <location>
        <begin position="966"/>
        <end position="980"/>
    </location>
</feature>
<feature type="compositionally biased region" description="Low complexity" evidence="5">
    <location>
        <begin position="905"/>
        <end position="925"/>
    </location>
</feature>
<gene>
    <name evidence="8" type="ORF">Pcinc_029470</name>
</gene>
<evidence type="ECO:0000313" key="9">
    <source>
        <dbReference type="Proteomes" id="UP001286313"/>
    </source>
</evidence>
<evidence type="ECO:0000259" key="6">
    <source>
        <dbReference type="PROSITE" id="PS51011"/>
    </source>
</evidence>
<reference evidence="8" key="1">
    <citation type="submission" date="2023-10" db="EMBL/GenBank/DDBJ databases">
        <title>Genome assemblies of two species of porcelain crab, Petrolisthes cinctipes and Petrolisthes manimaculis (Anomura: Porcellanidae).</title>
        <authorList>
            <person name="Angst P."/>
        </authorList>
    </citation>
    <scope>NUCLEOTIDE SEQUENCE</scope>
    <source>
        <strain evidence="8">PB745_01</strain>
        <tissue evidence="8">Gill</tissue>
    </source>
</reference>
<dbReference type="InterPro" id="IPR052406">
    <property type="entry name" value="Chromatin_Remodeling_Comp"/>
</dbReference>
<feature type="region of interest" description="Disordered" evidence="5">
    <location>
        <begin position="1170"/>
        <end position="1203"/>
    </location>
</feature>
<dbReference type="InterPro" id="IPR036431">
    <property type="entry name" value="ARID_dom_sf"/>
</dbReference>
<evidence type="ECO:0000256" key="5">
    <source>
        <dbReference type="SAM" id="MobiDB-lite"/>
    </source>
</evidence>
<keyword evidence="3" id="KW-0804">Transcription</keyword>
<dbReference type="EMBL" id="JAWQEG010003705">
    <property type="protein sequence ID" value="KAK3864888.1"/>
    <property type="molecule type" value="Genomic_DNA"/>
</dbReference>
<sequence>MTKDMKRDAQAYDREYDGFLKQLEEFHQQRGTVFKRLPRINGKGVDLYLLYVVVTARGGWQKVNARCEWEDLLEDFRLPPGCVNSATALKHIYIRYLDAYERINFLGEDGEERGNEAEDAEDSRLMRTKRAIRSLNTVPLNYNHQQHNVLESMRAAGGMSTDLFRPSLYDKLALSLTSPLPNEHDFALNVCTILSNEGRHVLQLTHCPRLLEHMLGHTGVYRDWETQKYFLTNYKEAKGRSIVQFWIDSVCDRTVLDLLIPIGFEIPGTRDGTQGAIESSPETEVNSSGAIGNKNMLNLSGDSLENFDKENLFCEDVVGPSILRDSCVADGTTALRVAGRLGSGNFENLGTEGEYGRAPTLETITQTLKKDSMLRRLEKVLEVEGSDLKLAKEDAEIFHLGRDLGSLDPEGTRISQILHIIRNLSFEEHNVACLAKSHTCLRFLVLCICSRWGGLSVNALDTLGNIAPEVKLQEPKLDSCSALMLSHICQGVSSPDRAFVLRSLEVLNKLAMNDPNEEVLNYYIDSSVYDQICRYLTIHDIMLLIYTLECLYSLSSLGTPACNAIVRAKGSIHTLISLLTVEAQSYGPEACIGMKADVKIWPVGACVGNASGQTSVLQQQRPVARNLKVADNLSYGDVAFRTKVVETVTGVVSEPEAANTQTTTSGSGNTTASSGTPVLAINNPVASVKTPVGKVVAVANPGTTPDPTLSAGEKKLVTPDVEELVKEWVTKNYEACPGNAIEQAIVYRHFAASMHSAGRKQGLNPVLLSNCVRKVFGTGVGPSRRPVDTGTEKWHYNGIKRKDGIIVPPMPDKKKGIRPNSTLPVYTPTPVLPAVNSINSQLGETKTVTSILAAPQLGTTTTLTETATISPSSPILKAQLSAPLRPSSPSPGRSPQGMVSGTMPQSVYSSAQQQQSSQPSQQQGQPGNRADNSALIKSLLANKVTPVGVGQSSSMEPNPHHQSPHSRPLLAPSALPQQPRGATGTVSHVQALSQGPVGPVGPMLSPTGIGSTSGMQVVSGGAGGGSGGQHGLYQPPPTPPAQVSRNIQKQQQQTTDNSQDSSGDSQVRKATSFNGICNEIKRCEDDSNSLISSGANDKKVTSFEGILQNGLKSEIDVKEEEIEPKTKKNVLADLLEKTVGGEILNGVVGRDLRISDKGLEFVNNNQQIKVNGPVTSNGQAGETTTVTTGQGVKRPATPDNTPAKRIAIEDPRAGTDSRITLYVSQNGSESGEVLSQGHQVVLSQGQQLPTPSVNTSGQQQQIVVGQGTVLAAGQQQGSTTQTVVTPQGQVILQRPAAQTSMLVQQGGQIIQGAAGQVLQQVIQQGQSGQPQKVILHPGQLGQVLGGQMILSQSSSGQHQVLVQGGNNFQGQVIMQGVPHCQGQVFVQGTNTPGQIVMSSGQGQTVVVPGNQAQQQVVVSSAQGQTMIVAGNQGQPVVVGGQQGQSGQVVVPSNVGGTVLLAPQQQGSTAKTLIILPNPKMMMSGSQHQGGQGQQIVLPRQVAGQQVVQVVSSATTVPIATVTTPMRTVHAAVDTTHTVSTLPPPAQVLSSSVSSNITTTSASTTYSAQTTPTLPTAIAPAPAGPTAVPVTQTSISQAPQTTSTPAPQTPQTAAASAPQTTSQTPHIPAPQVLASGVVRRSAKPSGLQYVCEWRGCNQVFSSAAQVYHHACKVHCPAHIAEIQCGWAGCDPMVRRRFSAMTHLHDRHCNEQLLQILAVRRSQLASSGKTDIPVPQTPPPHPGYAPNAAFHAIKRHALEVINQRDAVEKEGPVTKSIRLTSALILRNLVIYSNTGKKLLRGYESELANVALSTMESSRTVAQILYDIRLPDHQGL</sequence>
<dbReference type="Pfam" id="PF02257">
    <property type="entry name" value="RFX_DNA_binding"/>
    <property type="match status" value="1"/>
</dbReference>
<dbReference type="PROSITE" id="PS51526">
    <property type="entry name" value="RFX_DBD"/>
    <property type="match status" value="1"/>
</dbReference>
<dbReference type="Proteomes" id="UP001286313">
    <property type="component" value="Unassembled WGS sequence"/>
</dbReference>
<evidence type="ECO:0008006" key="10">
    <source>
        <dbReference type="Google" id="ProtNLM"/>
    </source>
</evidence>
<dbReference type="SMART" id="SM01014">
    <property type="entry name" value="ARID"/>
    <property type="match status" value="1"/>
</dbReference>
<dbReference type="PANTHER" id="PTHR22970:SF14">
    <property type="entry name" value="AT-RICH INTERACTIVE DOMAIN-CONTAINING PROTEIN 2"/>
    <property type="match status" value="1"/>
</dbReference>
<feature type="compositionally biased region" description="Low complexity" evidence="5">
    <location>
        <begin position="880"/>
        <end position="897"/>
    </location>
</feature>
<dbReference type="GO" id="GO:0006355">
    <property type="term" value="P:regulation of DNA-templated transcription"/>
    <property type="evidence" value="ECO:0007669"/>
    <property type="project" value="InterPro"/>
</dbReference>
<feature type="domain" description="ARID" evidence="6">
    <location>
        <begin position="13"/>
        <end position="105"/>
    </location>
</feature>
<evidence type="ECO:0000256" key="3">
    <source>
        <dbReference type="ARBA" id="ARBA00023163"/>
    </source>
</evidence>
<evidence type="ECO:0000313" key="8">
    <source>
        <dbReference type="EMBL" id="KAK3864888.1"/>
    </source>
</evidence>
<feature type="compositionally biased region" description="Polar residues" evidence="5">
    <location>
        <begin position="984"/>
        <end position="993"/>
    </location>
</feature>
<dbReference type="PANTHER" id="PTHR22970">
    <property type="entry name" value="AT-RICH INTERACTIVE DOMAIN-CONTAINING PROTEIN 2"/>
    <property type="match status" value="1"/>
</dbReference>
<dbReference type="InterPro" id="IPR016024">
    <property type="entry name" value="ARM-type_fold"/>
</dbReference>
<evidence type="ECO:0000256" key="4">
    <source>
        <dbReference type="ARBA" id="ARBA00023242"/>
    </source>
</evidence>
<dbReference type="PROSITE" id="PS51011">
    <property type="entry name" value="ARID"/>
    <property type="match status" value="1"/>
</dbReference>
<feature type="compositionally biased region" description="Low complexity" evidence="5">
    <location>
        <begin position="1580"/>
        <end position="1624"/>
    </location>
</feature>
<keyword evidence="2" id="KW-0805">Transcription regulation</keyword>
<name>A0AAE1F1C3_PETCI</name>
<dbReference type="Gene3D" id="1.10.150.60">
    <property type="entry name" value="ARID DNA-binding domain"/>
    <property type="match status" value="1"/>
</dbReference>
<feature type="region of interest" description="Disordered" evidence="5">
    <location>
        <begin position="1580"/>
        <end position="1626"/>
    </location>
</feature>
<dbReference type="InterPro" id="IPR036388">
    <property type="entry name" value="WH-like_DNA-bd_sf"/>
</dbReference>
<dbReference type="InterPro" id="IPR011989">
    <property type="entry name" value="ARM-like"/>
</dbReference>
<comment type="caution">
    <text evidence="8">The sequence shown here is derived from an EMBL/GenBank/DDBJ whole genome shotgun (WGS) entry which is preliminary data.</text>
</comment>
<protein>
    <recommendedName>
        <fullName evidence="10">AT-rich interactive domain-containing protein 2</fullName>
    </recommendedName>
</protein>
<keyword evidence="9" id="KW-1185">Reference proteome</keyword>
<feature type="compositionally biased region" description="Low complexity" evidence="5">
    <location>
        <begin position="657"/>
        <end position="676"/>
    </location>
</feature>
<proteinExistence type="predicted"/>
<dbReference type="Pfam" id="PF01388">
    <property type="entry name" value="ARID"/>
    <property type="match status" value="1"/>
</dbReference>
<organism evidence="8 9">
    <name type="scientific">Petrolisthes cinctipes</name>
    <name type="common">Flat porcelain crab</name>
    <dbReference type="NCBI Taxonomy" id="88211"/>
    <lineage>
        <taxon>Eukaryota</taxon>
        <taxon>Metazoa</taxon>
        <taxon>Ecdysozoa</taxon>
        <taxon>Arthropoda</taxon>
        <taxon>Crustacea</taxon>
        <taxon>Multicrustacea</taxon>
        <taxon>Malacostraca</taxon>
        <taxon>Eumalacostraca</taxon>
        <taxon>Eucarida</taxon>
        <taxon>Decapoda</taxon>
        <taxon>Pleocyemata</taxon>
        <taxon>Anomura</taxon>
        <taxon>Galatheoidea</taxon>
        <taxon>Porcellanidae</taxon>
        <taxon>Petrolisthes</taxon>
    </lineage>
</organism>
<feature type="compositionally biased region" description="Gly residues" evidence="5">
    <location>
        <begin position="1020"/>
        <end position="1030"/>
    </location>
</feature>
<evidence type="ECO:0000259" key="7">
    <source>
        <dbReference type="PROSITE" id="PS51526"/>
    </source>
</evidence>
<dbReference type="PROSITE" id="PS00028">
    <property type="entry name" value="ZINC_FINGER_C2H2_1"/>
    <property type="match status" value="1"/>
</dbReference>
<evidence type="ECO:0000256" key="2">
    <source>
        <dbReference type="ARBA" id="ARBA00023015"/>
    </source>
</evidence>
<feature type="region of interest" description="Disordered" evidence="5">
    <location>
        <begin position="947"/>
        <end position="1068"/>
    </location>
</feature>
<dbReference type="InterPro" id="IPR013087">
    <property type="entry name" value="Znf_C2H2_type"/>
</dbReference>
<keyword evidence="4" id="KW-0539">Nucleus</keyword>
<dbReference type="Gene3D" id="1.10.10.10">
    <property type="entry name" value="Winged helix-like DNA-binding domain superfamily/Winged helix DNA-binding domain"/>
    <property type="match status" value="1"/>
</dbReference>
<dbReference type="GO" id="GO:0003677">
    <property type="term" value="F:DNA binding"/>
    <property type="evidence" value="ECO:0007669"/>
    <property type="project" value="InterPro"/>
</dbReference>
<accession>A0AAE1F1C3</accession>
<dbReference type="InterPro" id="IPR003150">
    <property type="entry name" value="DNA-bd_RFX"/>
</dbReference>
<dbReference type="Gene3D" id="1.25.10.10">
    <property type="entry name" value="Leucine-rich Repeat Variant"/>
    <property type="match status" value="1"/>
</dbReference>
<dbReference type="InterPro" id="IPR001606">
    <property type="entry name" value="ARID_dom"/>
</dbReference>
<feature type="region of interest" description="Disordered" evidence="5">
    <location>
        <begin position="271"/>
        <end position="292"/>
    </location>
</feature>
<feature type="compositionally biased region" description="Polar residues" evidence="5">
    <location>
        <begin position="276"/>
        <end position="292"/>
    </location>
</feature>
<evidence type="ECO:0000256" key="1">
    <source>
        <dbReference type="ARBA" id="ARBA00022853"/>
    </source>
</evidence>
<feature type="domain" description="RFX-type winged-helix" evidence="7">
    <location>
        <begin position="725"/>
        <end position="803"/>
    </location>
</feature>
<dbReference type="SUPFAM" id="SSF46774">
    <property type="entry name" value="ARID-like"/>
    <property type="match status" value="1"/>
</dbReference>
<feature type="compositionally biased region" description="Low complexity" evidence="5">
    <location>
        <begin position="1178"/>
        <end position="1192"/>
    </location>
</feature>
<dbReference type="SMART" id="SM00501">
    <property type="entry name" value="BRIGHT"/>
    <property type="match status" value="1"/>
</dbReference>